<protein>
    <recommendedName>
        <fullName evidence="6">Outer membrane protein beta-barrel domain-containing protein</fullName>
    </recommendedName>
</protein>
<dbReference type="RefSeq" id="WP_011078557.1">
    <property type="nucleotide sequence ID" value="NZ_AP026552.1"/>
</dbReference>
<keyword evidence="1" id="KW-0732">Signal</keyword>
<dbReference type="EMBL" id="PDGH01000120">
    <property type="protein sequence ID" value="POB44918.1"/>
    <property type="molecule type" value="Genomic_DNA"/>
</dbReference>
<evidence type="ECO:0000313" key="2">
    <source>
        <dbReference type="EMBL" id="AXX60752.1"/>
    </source>
</evidence>
<gene>
    <name evidence="3" type="ORF">CRN52_17380</name>
    <name evidence="2" type="ORF">FORC53_2413</name>
</gene>
<dbReference type="EMBL" id="CP019290">
    <property type="protein sequence ID" value="AXX60752.1"/>
    <property type="molecule type" value="Genomic_DNA"/>
</dbReference>
<dbReference type="Proteomes" id="UP000263418">
    <property type="component" value="Chromosome 1"/>
</dbReference>
<dbReference type="KEGG" id="vvl:VV93_v1c06790"/>
<dbReference type="Proteomes" id="UP000237466">
    <property type="component" value="Unassembled WGS sequence"/>
</dbReference>
<proteinExistence type="predicted"/>
<evidence type="ECO:0008006" key="6">
    <source>
        <dbReference type="Google" id="ProtNLM"/>
    </source>
</evidence>
<reference evidence="3 4" key="2">
    <citation type="journal article" date="2018" name="Front. Microbiol.">
        <title>Phylogeny of Vibrio vulnificus from the Analysis of the Core-Genome: Implications for Intra-Species Taxonomy.</title>
        <authorList>
            <person name="Roig F.J."/>
            <person name="Gonzalez-Candelas F."/>
            <person name="Sanjuan E."/>
            <person name="Fouz B."/>
            <person name="Feil E.J."/>
            <person name="Llorens C."/>
            <person name="Baker-Austin C."/>
            <person name="Oliver J.D."/>
            <person name="Danin-Poleg Y."/>
            <person name="Gibas C.J."/>
            <person name="Kashi Y."/>
            <person name="Gulig P.A."/>
            <person name="Morrison S.S."/>
            <person name="Amaro C."/>
        </authorList>
    </citation>
    <scope>NUCLEOTIDE SEQUENCE [LARGE SCALE GENOMIC DNA]</scope>
    <source>
        <strain evidence="3 4">CECT4608</strain>
    </source>
</reference>
<dbReference type="AlphaFoldDB" id="A0A1W6M1E2"/>
<evidence type="ECO:0000313" key="5">
    <source>
        <dbReference type="Proteomes" id="UP000263418"/>
    </source>
</evidence>
<evidence type="ECO:0000256" key="1">
    <source>
        <dbReference type="SAM" id="SignalP"/>
    </source>
</evidence>
<organism evidence="3 4">
    <name type="scientific">Vibrio vulnificus</name>
    <dbReference type="NCBI Taxonomy" id="672"/>
    <lineage>
        <taxon>Bacteria</taxon>
        <taxon>Pseudomonadati</taxon>
        <taxon>Pseudomonadota</taxon>
        <taxon>Gammaproteobacteria</taxon>
        <taxon>Vibrionales</taxon>
        <taxon>Vibrionaceae</taxon>
        <taxon>Vibrio</taxon>
    </lineage>
</organism>
<reference evidence="2 5" key="1">
    <citation type="submission" date="2017-01" db="EMBL/GenBank/DDBJ databases">
        <title>Complete Genome Sequence of Vibrio vulnificus FORC_053.</title>
        <authorList>
            <consortium name="Food-borne Pathogen Omics Research Center"/>
            <person name="Chung H.Y."/>
            <person name="Na E.J."/>
            <person name="Song J.S."/>
            <person name="Kim H."/>
            <person name="Lee J.-H."/>
            <person name="Ryu S."/>
            <person name="Choi S.H."/>
        </authorList>
    </citation>
    <scope>NUCLEOTIDE SEQUENCE [LARGE SCALE GENOMIC DNA]</scope>
    <source>
        <strain evidence="2 5">FORC_053</strain>
    </source>
</reference>
<evidence type="ECO:0000313" key="3">
    <source>
        <dbReference type="EMBL" id="POB44918.1"/>
    </source>
</evidence>
<sequence>MKKMAIILSSLICSSAYAGITISPELKLGPYKGAGIQVGLTNTLGFDAVFAELAKTRYESKIYDEEIYSYRVGFQQMFGASKQHGFQASLGLAQYDGYLREEHKTANGLSIGGSYVFQANQHLFLRAGVDFNVFDTNATYIPSDTSPNFNLGFGLRF</sequence>
<evidence type="ECO:0000313" key="4">
    <source>
        <dbReference type="Proteomes" id="UP000237466"/>
    </source>
</evidence>
<accession>A0A1W6M1E2</accession>
<feature type="chain" id="PRO_5042691272" description="Outer membrane protein beta-barrel domain-containing protein" evidence="1">
    <location>
        <begin position="19"/>
        <end position="157"/>
    </location>
</feature>
<feature type="signal peptide" evidence="1">
    <location>
        <begin position="1"/>
        <end position="18"/>
    </location>
</feature>
<name>A0A1W6M1E2_VIBVL</name>